<dbReference type="KEGG" id="gba:J421_6179"/>
<evidence type="ECO:0000259" key="3">
    <source>
        <dbReference type="PROSITE" id="PS51857"/>
    </source>
</evidence>
<gene>
    <name evidence="4" type="ORF">J421_6179</name>
</gene>
<dbReference type="PRINTS" id="PR00050">
    <property type="entry name" value="COLDSHOCK"/>
</dbReference>
<dbReference type="InParanoid" id="W0RRX1"/>
<dbReference type="PROSITE" id="PS51857">
    <property type="entry name" value="CSD_2"/>
    <property type="match status" value="1"/>
</dbReference>
<proteinExistence type="predicted"/>
<keyword evidence="4" id="KW-0238">DNA-binding</keyword>
<dbReference type="eggNOG" id="COG1278">
    <property type="taxonomic scope" value="Bacteria"/>
</dbReference>
<dbReference type="AlphaFoldDB" id="W0RRX1"/>
<dbReference type="InterPro" id="IPR002059">
    <property type="entry name" value="CSP_DNA-bd"/>
</dbReference>
<evidence type="ECO:0000256" key="1">
    <source>
        <dbReference type="ARBA" id="ARBA00004496"/>
    </source>
</evidence>
<dbReference type="FunFam" id="2.40.50.140:FF:000006">
    <property type="entry name" value="Cold shock protein CspC"/>
    <property type="match status" value="1"/>
</dbReference>
<dbReference type="RefSeq" id="WP_025415008.1">
    <property type="nucleotide sequence ID" value="NZ_CP007130.1"/>
</dbReference>
<name>W0RRX1_9BACT</name>
<dbReference type="EMBL" id="CP007130">
    <property type="protein sequence ID" value="AHG93714.1"/>
    <property type="molecule type" value="Genomic_DNA"/>
</dbReference>
<comment type="subcellular location">
    <subcellularLocation>
        <location evidence="1">Cytoplasm</location>
    </subcellularLocation>
</comment>
<dbReference type="InterPro" id="IPR012156">
    <property type="entry name" value="Cold_shock_CspA"/>
</dbReference>
<feature type="domain" description="CSD" evidence="3">
    <location>
        <begin position="2"/>
        <end position="67"/>
    </location>
</feature>
<dbReference type="HOGENOM" id="CLU_117621_0_3_0"/>
<dbReference type="PANTHER" id="PTHR11544">
    <property type="entry name" value="COLD SHOCK DOMAIN CONTAINING PROTEINS"/>
    <property type="match status" value="1"/>
</dbReference>
<evidence type="ECO:0000313" key="4">
    <source>
        <dbReference type="EMBL" id="AHG93714.1"/>
    </source>
</evidence>
<dbReference type="InterPro" id="IPR011129">
    <property type="entry name" value="CSD"/>
</dbReference>
<keyword evidence="4" id="KW-0614">Plasmid</keyword>
<dbReference type="GO" id="GO:0005829">
    <property type="term" value="C:cytosol"/>
    <property type="evidence" value="ECO:0007669"/>
    <property type="project" value="UniProtKB-ARBA"/>
</dbReference>
<reference evidence="4 5" key="1">
    <citation type="journal article" date="2014" name="Genome Announc.">
        <title>Genome Sequence and Methylome of Soil Bacterium Gemmatirosa kalamazoonensis KBS708T, a Member of the Rarely Cultivated Gemmatimonadetes Phylum.</title>
        <authorList>
            <person name="Debruyn J.M."/>
            <person name="Radosevich M."/>
            <person name="Wommack K.E."/>
            <person name="Polson S.W."/>
            <person name="Hauser L.J."/>
            <person name="Fawaz M.N."/>
            <person name="Korlach J."/>
            <person name="Tsai Y.C."/>
        </authorList>
    </citation>
    <scope>NUCLEOTIDE SEQUENCE [LARGE SCALE GENOMIC DNA]</scope>
    <source>
        <strain evidence="4 5">KBS708</strain>
        <plasmid evidence="5">Plasmid 2</plasmid>
    </source>
</reference>
<protein>
    <submittedName>
        <fullName evidence="4">Cold-shock protein DNA-binding protein</fullName>
    </submittedName>
</protein>
<keyword evidence="2" id="KW-0963">Cytoplasm</keyword>
<dbReference type="GO" id="GO:0003677">
    <property type="term" value="F:DNA binding"/>
    <property type="evidence" value="ECO:0007669"/>
    <property type="project" value="UniProtKB-KW"/>
</dbReference>
<organism evidence="4 5">
    <name type="scientific">Gemmatirosa kalamazoonensis</name>
    <dbReference type="NCBI Taxonomy" id="861299"/>
    <lineage>
        <taxon>Bacteria</taxon>
        <taxon>Pseudomonadati</taxon>
        <taxon>Gemmatimonadota</taxon>
        <taxon>Gemmatimonadia</taxon>
        <taxon>Gemmatimonadales</taxon>
        <taxon>Gemmatimonadaceae</taxon>
        <taxon>Gemmatirosa</taxon>
    </lineage>
</organism>
<dbReference type="CDD" id="cd04458">
    <property type="entry name" value="CSP_CDS"/>
    <property type="match status" value="1"/>
</dbReference>
<dbReference type="InterPro" id="IPR012340">
    <property type="entry name" value="NA-bd_OB-fold"/>
</dbReference>
<dbReference type="Pfam" id="PF00313">
    <property type="entry name" value="CSD"/>
    <property type="match status" value="1"/>
</dbReference>
<dbReference type="PIRSF" id="PIRSF002599">
    <property type="entry name" value="Cold_shock_A"/>
    <property type="match status" value="1"/>
</dbReference>
<keyword evidence="5" id="KW-1185">Reference proteome</keyword>
<sequence length="68" mass="7415">MRTTGTVKWFNADKGFGFITPEDGTKDCFVHHSAIQKPGYKSLAEGERVEFDIVQGQKGPAAESVVSL</sequence>
<dbReference type="SUPFAM" id="SSF50249">
    <property type="entry name" value="Nucleic acid-binding proteins"/>
    <property type="match status" value="1"/>
</dbReference>
<dbReference type="Gene3D" id="2.40.50.140">
    <property type="entry name" value="Nucleic acid-binding proteins"/>
    <property type="match status" value="1"/>
</dbReference>
<dbReference type="OrthoDB" id="9810590at2"/>
<evidence type="ECO:0000313" key="5">
    <source>
        <dbReference type="Proteomes" id="UP000019151"/>
    </source>
</evidence>
<geneLocation type="plasmid" evidence="4 5">
    <name>2</name>
</geneLocation>
<accession>W0RRX1</accession>
<dbReference type="Proteomes" id="UP000019151">
    <property type="component" value="Plasmid 2"/>
</dbReference>
<dbReference type="SMART" id="SM00357">
    <property type="entry name" value="CSP"/>
    <property type="match status" value="1"/>
</dbReference>
<dbReference type="InterPro" id="IPR050181">
    <property type="entry name" value="Cold_shock_domain"/>
</dbReference>
<evidence type="ECO:0000256" key="2">
    <source>
        <dbReference type="ARBA" id="ARBA00022490"/>
    </source>
</evidence>